<keyword evidence="4" id="KW-1185">Reference proteome</keyword>
<keyword evidence="1" id="KW-1133">Transmembrane helix</keyword>
<organism evidence="3 4">
    <name type="scientific">Vibrio zhugei</name>
    <dbReference type="NCBI Taxonomy" id="2479546"/>
    <lineage>
        <taxon>Bacteria</taxon>
        <taxon>Pseudomonadati</taxon>
        <taxon>Pseudomonadota</taxon>
        <taxon>Gammaproteobacteria</taxon>
        <taxon>Vibrionales</taxon>
        <taxon>Vibrionaceae</taxon>
        <taxon>Vibrio</taxon>
    </lineage>
</organism>
<dbReference type="InterPro" id="IPR025263">
    <property type="entry name" value="YhdP_central"/>
</dbReference>
<evidence type="ECO:0000256" key="1">
    <source>
        <dbReference type="SAM" id="Phobius"/>
    </source>
</evidence>
<sequence>MNLRFPRILRITIGLMTTLLVVLAVLVTSLRVLLPNLNRFQGDIEQWVNQRTHIHFTMKNVHGSWRNIHPSIVLQGVTAKFEENSQVHFSAGHIAIEFDLLKSILEQKPVIADMTLDQLNLDTSSIAWQQNGPHSQPQPKGAQQSEVLDRIDGLFLRQLDNFSLRNSTVLYQTASGKKRQLDIQKLRWKNKGNQHYAEGVVSIADVNINSLSVAARFEDYGSLRDVSGQFYADGQDIQVGPWLSQYAKAKTGISSGVVSLNAWVTLKHSQPESGYLRFQPSELTWKDTQQHHLYIESGIVNLLPTEKGWKVSGHSLKVRTDETLWPELDIGMDWTPQSWRLNLSQLDIKAITPLARLFSDSSSTQQWIQQLQPQGRLEDIRVAQGQTSDSLRYSAQLVNGAMSQWELLPEVHHLQAKITGSLTQAHIQASLVDDTLPYGDVFQAPLHIAKGKVDLVWQQQAKGWSLWSDQVHVTTADLDALGQFRLDMPDGESPFLSFYSEVDLQDAGQTWRYLPRLALGNELTNYLSTAIQAGRVNTAKLVWYGRLSDFPYQQHNGIFQAWVGLKDARFSFDTAWPPLTDLQLNLLFENDAMYLDSHAATLQNVHAQRITGEIPSLSPDGHISIDAKASGQGDDVKNYMTSSPLVDSVGAALTAVQVKGNVSSHFRLTIPFSSDQEARAWGWADIKDSTVAIKAPQMELNHVSGRINFDNDVIKAAGLSAELLDQPISLDFNGESTARGYNVHIDTVGDWEIKPLGQYIGQQWTAPLSGHAPWQMGVNLQLNDVGFNYQVDVQAGLNTIASDYPYPLNKALQRPGNAHLQASGDQQQVNARLSLPHAKYQTLIDISHPTPRLVATNAILGQGQFALEPIVGHRASINIDKLNLDKWVGFLNDTMAHKKASNAKGQATANMTIPMPEQVNLKVKTFTAADIDWHDVNAQVVKKTDDWTMTLNSQEAQGHATYLPSNQLQVVLDRLHLYVPALDEYKQDKPIIVEDNPKQTPLVTDMDRSLFKLLPSLKVNVHDFWFQGYKVGELDMDMVREKHLLSWKNIDINSGTNDVHASLDWFLNGDTTTTTLNLSMKGENNSDLMDRFGITAGIQKAPFELHSDLEWRGAPWSMRVSSLKGKVKSKFGKGVITDVSGAANLLGIFSLDSLIRRMKLDFSDVFDKGMAFNSITGTGKISQGIFVTNDIDMDAVAGELSLKGMANLSKRTVDAQARFVPDMTSGIPVLSAFAVTPQTALYVLAITTVISPVVEVFTEVNYEIKGPLDHPKVKEISRSKGEYKLPESLQKLEHKLEGKESL</sequence>
<gene>
    <name evidence="3" type="ORF">ACFODT_03625</name>
</gene>
<evidence type="ECO:0000313" key="4">
    <source>
        <dbReference type="Proteomes" id="UP001595384"/>
    </source>
</evidence>
<feature type="domain" description="YhdP central" evidence="2">
    <location>
        <begin position="6"/>
        <end position="1273"/>
    </location>
</feature>
<dbReference type="EMBL" id="JBHRSE010000027">
    <property type="protein sequence ID" value="MFC3022919.1"/>
    <property type="molecule type" value="Genomic_DNA"/>
</dbReference>
<evidence type="ECO:0000259" key="2">
    <source>
        <dbReference type="Pfam" id="PF13116"/>
    </source>
</evidence>
<comment type="caution">
    <text evidence="3">The sequence shown here is derived from an EMBL/GenBank/DDBJ whole genome shotgun (WGS) entry which is preliminary data.</text>
</comment>
<dbReference type="NCBIfam" id="TIGR02099">
    <property type="entry name" value="YhdP family protein"/>
    <property type="match status" value="1"/>
</dbReference>
<dbReference type="Pfam" id="PF13116">
    <property type="entry name" value="YhdP"/>
    <property type="match status" value="1"/>
</dbReference>
<dbReference type="Proteomes" id="UP001595384">
    <property type="component" value="Unassembled WGS sequence"/>
</dbReference>
<dbReference type="PANTHER" id="PTHR38690">
    <property type="entry name" value="PROTEASE-RELATED"/>
    <property type="match status" value="1"/>
</dbReference>
<proteinExistence type="predicted"/>
<feature type="transmembrane region" description="Helical" evidence="1">
    <location>
        <begin position="12"/>
        <end position="34"/>
    </location>
</feature>
<dbReference type="RefSeq" id="WP_123015263.1">
    <property type="nucleotide sequence ID" value="NZ_AP024911.1"/>
</dbReference>
<keyword evidence="1" id="KW-0812">Transmembrane</keyword>
<accession>A0ABV7C6X8</accession>
<dbReference type="PANTHER" id="PTHR38690:SF1">
    <property type="entry name" value="PROTEASE"/>
    <property type="match status" value="1"/>
</dbReference>
<name>A0ABV7C6X8_9VIBR</name>
<dbReference type="InterPro" id="IPR011836">
    <property type="entry name" value="YhdP"/>
</dbReference>
<keyword evidence="1" id="KW-0472">Membrane</keyword>
<reference evidence="4" key="1">
    <citation type="journal article" date="2019" name="Int. J. Syst. Evol. Microbiol.">
        <title>The Global Catalogue of Microorganisms (GCM) 10K type strain sequencing project: providing services to taxonomists for standard genome sequencing and annotation.</title>
        <authorList>
            <consortium name="The Broad Institute Genomics Platform"/>
            <consortium name="The Broad Institute Genome Sequencing Center for Infectious Disease"/>
            <person name="Wu L."/>
            <person name="Ma J."/>
        </authorList>
    </citation>
    <scope>NUCLEOTIDE SEQUENCE [LARGE SCALE GENOMIC DNA]</scope>
    <source>
        <strain evidence="4">KCTC 62784</strain>
    </source>
</reference>
<protein>
    <submittedName>
        <fullName evidence="3">YhdP family protein</fullName>
    </submittedName>
</protein>
<evidence type="ECO:0000313" key="3">
    <source>
        <dbReference type="EMBL" id="MFC3022919.1"/>
    </source>
</evidence>